<keyword evidence="6 9" id="KW-0648">Protein biosynthesis</keyword>
<keyword evidence="3 9" id="KW-0436">Ligase</keyword>
<evidence type="ECO:0000256" key="5">
    <source>
        <dbReference type="ARBA" id="ARBA00022840"/>
    </source>
</evidence>
<dbReference type="InterPro" id="IPR000924">
    <property type="entry name" value="Glu/Gln-tRNA-synth"/>
</dbReference>
<dbReference type="Gene3D" id="2.40.240.10">
    <property type="entry name" value="Ribosomal Protein L25, Chain P"/>
    <property type="match status" value="2"/>
</dbReference>
<sequence length="840" mass="93849">MPPKPSPEVEHLAAFFAQCGLSQQRSLETARSKTAPQAHRLLQLANADSDNDNHSRLDDKQITLALQLAKDAQALTDDLRLYILDAIRDRRLAKADQVAAAIKYLTAHPEQPVDTASFNEACGVGFSITPAELDTRIRAYVADKADEVNKLGWAGFSKVSGLMRQADPLRWVAPLDLKGAAEAVYTDMFGSRDAHKLKAQQAADKAKKDNKAANAAGPKASTSAVPLHAESPDDMFAQGWLSRLHKPGGNEQKIPERMQEHLAWTKGKVFTRFPPEPNGFLHIGHSKAIAVNFGFAKYHKGHCYLRYDDTNPEAEEQIYFDKILENVRWLGYEPYQVTHSSDHFAELYDLAVLLIKKGFAYTSNDTAEEISAQRGGKDHGPRHDSKDRSKPVDQSLREFADMRAGKYKPGEMVLRMKQDMSSSNPTMWDIIAYRVLGKPHHRTGTEWAIYPTYDFTHCLCDSFENISHSLCTTEFIGARTAYEWLCDALEVYKPRQSEYGRLTLEGAITSKRKLLKLVKENYVNGWDDPRLYTLVALKRRGVPPAAIISFVSNLGVSTSPSLVQLQRFEQTVRSHLEMSTPRLNLVLRPIKVTLENLPADFQLSLDKPLHPKDPSMGTIAVPFSRELVIDSDDFRAEPSKDFFRLAPGATVGLLNVPRPVTYVRHETDPATGAVTHVVCRYEDEALGEQPLAPGFKPKGWIHWVSAPHAVAVREARLFRRLFKSDNPGALGDKYLDDLNPDSLEVVKGAVVESAVWRVVRDSLSRAKDVVRQRQDEATRNRTEAPPSVDGLEVVRFQANRVAYFCLDGDSVLQDESGEVDGGKLVLNLIANLKEDKLKAK</sequence>
<dbReference type="PRINTS" id="PR00987">
    <property type="entry name" value="TRNASYNTHGLU"/>
</dbReference>
<dbReference type="RefSeq" id="XP_018273817.1">
    <property type="nucleotide sequence ID" value="XM_018413159.1"/>
</dbReference>
<dbReference type="Pfam" id="PF03950">
    <property type="entry name" value="tRNA-synt_1c_C"/>
    <property type="match status" value="1"/>
</dbReference>
<proteinExistence type="inferred from homology"/>
<feature type="domain" description="Glutamyl/glutaminyl-tRNA synthetase class Ib anti-codon binding" evidence="12">
    <location>
        <begin position="581"/>
        <end position="682"/>
    </location>
</feature>
<dbReference type="EC" id="6.1.1.18" evidence="2"/>
<dbReference type="EMBL" id="KQ474074">
    <property type="protein sequence ID" value="KPV77768.1"/>
    <property type="molecule type" value="Genomic_DNA"/>
</dbReference>
<dbReference type="FunFam" id="3.40.50.620:FF:000037">
    <property type="entry name" value="Glutamine--tRNA ligase cytoplasmic"/>
    <property type="match status" value="1"/>
</dbReference>
<evidence type="ECO:0000256" key="3">
    <source>
        <dbReference type="ARBA" id="ARBA00022598"/>
    </source>
</evidence>
<evidence type="ECO:0000313" key="16">
    <source>
        <dbReference type="Proteomes" id="UP000053890"/>
    </source>
</evidence>
<dbReference type="Gene3D" id="1.10.8.1290">
    <property type="entry name" value="Glutaminyl-tRNA synthetase, non-specific RNA binding region part 1, domain 1"/>
    <property type="match status" value="1"/>
</dbReference>
<feature type="domain" description="Glutamyl/glutaminyl-tRNA synthetase class Ib catalytic" evidence="11">
    <location>
        <begin position="268"/>
        <end position="576"/>
    </location>
</feature>
<dbReference type="GO" id="GO:0004819">
    <property type="term" value="F:glutamine-tRNA ligase activity"/>
    <property type="evidence" value="ECO:0007669"/>
    <property type="project" value="UniProtKB-EC"/>
</dbReference>
<evidence type="ECO:0000259" key="11">
    <source>
        <dbReference type="Pfam" id="PF00749"/>
    </source>
</evidence>
<comment type="catalytic activity">
    <reaction evidence="8">
        <text>tRNA(Gln) + L-glutamine + ATP = L-glutaminyl-tRNA(Gln) + AMP + diphosphate</text>
        <dbReference type="Rhea" id="RHEA:20121"/>
        <dbReference type="Rhea" id="RHEA-COMP:9662"/>
        <dbReference type="Rhea" id="RHEA-COMP:9681"/>
        <dbReference type="ChEBI" id="CHEBI:30616"/>
        <dbReference type="ChEBI" id="CHEBI:33019"/>
        <dbReference type="ChEBI" id="CHEBI:58359"/>
        <dbReference type="ChEBI" id="CHEBI:78442"/>
        <dbReference type="ChEBI" id="CHEBI:78521"/>
        <dbReference type="ChEBI" id="CHEBI:456215"/>
        <dbReference type="EC" id="6.1.1.18"/>
    </reaction>
</comment>
<dbReference type="InterPro" id="IPR049437">
    <property type="entry name" value="tRNA-synt_1c_C2"/>
</dbReference>
<dbReference type="InterPro" id="IPR001412">
    <property type="entry name" value="aa-tRNA-synth_I_CS"/>
</dbReference>
<dbReference type="InterPro" id="IPR014729">
    <property type="entry name" value="Rossmann-like_a/b/a_fold"/>
</dbReference>
<dbReference type="GO" id="GO:0005829">
    <property type="term" value="C:cytosol"/>
    <property type="evidence" value="ECO:0007669"/>
    <property type="project" value="TreeGrafter"/>
</dbReference>
<evidence type="ECO:0000256" key="1">
    <source>
        <dbReference type="ARBA" id="ARBA00005594"/>
    </source>
</evidence>
<dbReference type="PANTHER" id="PTHR43097">
    <property type="entry name" value="GLUTAMINE-TRNA LIGASE"/>
    <property type="match status" value="1"/>
</dbReference>
<dbReference type="PANTHER" id="PTHR43097:SF4">
    <property type="entry name" value="GLUTAMINE--TRNA LIGASE"/>
    <property type="match status" value="1"/>
</dbReference>
<evidence type="ECO:0000256" key="10">
    <source>
        <dbReference type="SAM" id="MobiDB-lite"/>
    </source>
</evidence>
<dbReference type="Pfam" id="PF04558">
    <property type="entry name" value="tRNA_synt_1c_R1"/>
    <property type="match status" value="1"/>
</dbReference>
<evidence type="ECO:0000259" key="12">
    <source>
        <dbReference type="Pfam" id="PF03950"/>
    </source>
</evidence>
<keyword evidence="4 9" id="KW-0547">Nucleotide-binding</keyword>
<dbReference type="Pfam" id="PF00749">
    <property type="entry name" value="tRNA-synt_1c"/>
    <property type="match status" value="1"/>
</dbReference>
<evidence type="ECO:0000259" key="14">
    <source>
        <dbReference type="Pfam" id="PF20974"/>
    </source>
</evidence>
<dbReference type="NCBIfam" id="TIGR00440">
    <property type="entry name" value="glnS"/>
    <property type="match status" value="1"/>
</dbReference>
<dbReference type="InterPro" id="IPR050132">
    <property type="entry name" value="Gln/Glu-tRNA_Ligase"/>
</dbReference>
<evidence type="ECO:0000256" key="8">
    <source>
        <dbReference type="ARBA" id="ARBA00048270"/>
    </source>
</evidence>
<evidence type="ECO:0000313" key="15">
    <source>
        <dbReference type="EMBL" id="KPV77768.1"/>
    </source>
</evidence>
<accession>A0A194SAL9</accession>
<dbReference type="InterPro" id="IPR042558">
    <property type="entry name" value="Gln-tRNA-synth_Ib_RNA-bd_N_1"/>
</dbReference>
<organism evidence="15 16">
    <name type="scientific">Rhodotorula graminis (strain WP1)</name>
    <dbReference type="NCBI Taxonomy" id="578459"/>
    <lineage>
        <taxon>Eukaryota</taxon>
        <taxon>Fungi</taxon>
        <taxon>Dikarya</taxon>
        <taxon>Basidiomycota</taxon>
        <taxon>Pucciniomycotina</taxon>
        <taxon>Microbotryomycetes</taxon>
        <taxon>Sporidiobolales</taxon>
        <taxon>Sporidiobolaceae</taxon>
        <taxon>Rhodotorula</taxon>
    </lineage>
</organism>
<feature type="compositionally biased region" description="Basic and acidic residues" evidence="10">
    <location>
        <begin position="375"/>
        <end position="394"/>
    </location>
</feature>
<evidence type="ECO:0000256" key="7">
    <source>
        <dbReference type="ARBA" id="ARBA00023146"/>
    </source>
</evidence>
<dbReference type="Pfam" id="PF20974">
    <property type="entry name" value="tRNA-synt_1c_C2"/>
    <property type="match status" value="1"/>
</dbReference>
<evidence type="ECO:0000256" key="2">
    <source>
        <dbReference type="ARBA" id="ARBA00012836"/>
    </source>
</evidence>
<dbReference type="InterPro" id="IPR020056">
    <property type="entry name" value="Rbsml_bL25/Gln-tRNA_synth_N"/>
</dbReference>
<evidence type="ECO:0000256" key="9">
    <source>
        <dbReference type="RuleBase" id="RU363037"/>
    </source>
</evidence>
<evidence type="ECO:0000259" key="13">
    <source>
        <dbReference type="Pfam" id="PF04558"/>
    </source>
</evidence>
<dbReference type="SUPFAM" id="SSF50715">
    <property type="entry name" value="Ribosomal protein L25-like"/>
    <property type="match status" value="1"/>
</dbReference>
<dbReference type="GeneID" id="28973608"/>
<dbReference type="InterPro" id="IPR007639">
    <property type="entry name" value="Gln-tRNA-synth_Ib_RNA-bd_N"/>
</dbReference>
<dbReference type="InterPro" id="IPR011035">
    <property type="entry name" value="Ribosomal_bL25/Gln-tRNA_synth"/>
</dbReference>
<feature type="domain" description="Glutaminyl-tRNA synthetase class Ib non-specific RNA-binding" evidence="13">
    <location>
        <begin position="11"/>
        <end position="173"/>
    </location>
</feature>
<comment type="similarity">
    <text evidence="1 9">Belongs to the class-I aminoacyl-tRNA synthetase family.</text>
</comment>
<feature type="region of interest" description="Disordered" evidence="10">
    <location>
        <begin position="370"/>
        <end position="394"/>
    </location>
</feature>
<gene>
    <name evidence="15" type="ORF">RHOBADRAFT_33954</name>
</gene>
<protein>
    <recommendedName>
        <fullName evidence="2">glutamine--tRNA ligase</fullName>
        <ecNumber evidence="2">6.1.1.18</ecNumber>
    </recommendedName>
</protein>
<dbReference type="InterPro" id="IPR004514">
    <property type="entry name" value="Gln-tRNA-synth"/>
</dbReference>
<name>A0A194SAL9_RHOGW</name>
<dbReference type="STRING" id="578459.A0A194SAL9"/>
<dbReference type="InterPro" id="IPR020059">
    <property type="entry name" value="Glu/Gln-tRNA-synth_Ib_codon-bd"/>
</dbReference>
<feature type="domain" description="tRNA synthetases class I (E and Q) anti-codon binding" evidence="14">
    <location>
        <begin position="701"/>
        <end position="755"/>
    </location>
</feature>
<evidence type="ECO:0000256" key="4">
    <source>
        <dbReference type="ARBA" id="ARBA00022741"/>
    </source>
</evidence>
<dbReference type="PROSITE" id="PS00178">
    <property type="entry name" value="AA_TRNA_LIGASE_I"/>
    <property type="match status" value="1"/>
</dbReference>
<dbReference type="Gene3D" id="3.40.50.620">
    <property type="entry name" value="HUPs"/>
    <property type="match status" value="1"/>
</dbReference>
<evidence type="ECO:0000256" key="6">
    <source>
        <dbReference type="ARBA" id="ARBA00022917"/>
    </source>
</evidence>
<reference evidence="15 16" key="1">
    <citation type="journal article" date="2015" name="Front. Microbiol.">
        <title>Genome sequence of the plant growth promoting endophytic yeast Rhodotorula graminis WP1.</title>
        <authorList>
            <person name="Firrincieli A."/>
            <person name="Otillar R."/>
            <person name="Salamov A."/>
            <person name="Schmutz J."/>
            <person name="Khan Z."/>
            <person name="Redman R.S."/>
            <person name="Fleck N.D."/>
            <person name="Lindquist E."/>
            <person name="Grigoriev I.V."/>
            <person name="Doty S.L."/>
        </authorList>
    </citation>
    <scope>NUCLEOTIDE SEQUENCE [LARGE SCALE GENOMIC DNA]</scope>
    <source>
        <strain evidence="15 16">WP1</strain>
    </source>
</reference>
<keyword evidence="7 9" id="KW-0030">Aminoacyl-tRNA synthetase</keyword>
<dbReference type="Proteomes" id="UP000053890">
    <property type="component" value="Unassembled WGS sequence"/>
</dbReference>
<keyword evidence="5 9" id="KW-0067">ATP-binding</keyword>
<dbReference type="GO" id="GO:0006425">
    <property type="term" value="P:glutaminyl-tRNA aminoacylation"/>
    <property type="evidence" value="ECO:0007669"/>
    <property type="project" value="InterPro"/>
</dbReference>
<dbReference type="GO" id="GO:0005524">
    <property type="term" value="F:ATP binding"/>
    <property type="evidence" value="ECO:0007669"/>
    <property type="project" value="UniProtKB-KW"/>
</dbReference>
<feature type="region of interest" description="Disordered" evidence="10">
    <location>
        <begin position="199"/>
        <end position="228"/>
    </location>
</feature>
<dbReference type="SUPFAM" id="SSF52374">
    <property type="entry name" value="Nucleotidylyl transferase"/>
    <property type="match status" value="1"/>
</dbReference>
<dbReference type="FunFam" id="2.40.240.10:FF:000007">
    <property type="entry name" value="Glutamine--tRNA ligase"/>
    <property type="match status" value="1"/>
</dbReference>
<keyword evidence="16" id="KW-1185">Reference proteome</keyword>
<dbReference type="OMA" id="FAWRIMG"/>
<dbReference type="OrthoDB" id="10250478at2759"/>
<dbReference type="AlphaFoldDB" id="A0A194SAL9"/>
<dbReference type="InterPro" id="IPR020058">
    <property type="entry name" value="Glu/Gln-tRNA-synth_Ib_cat-dom"/>
</dbReference>